<dbReference type="EMBL" id="KK583214">
    <property type="protein sequence ID" value="KDO27906.1"/>
    <property type="molecule type" value="Genomic_DNA"/>
</dbReference>
<dbReference type="AlphaFoldDB" id="A0A067CMZ0"/>
<dbReference type="Pfam" id="PF11397">
    <property type="entry name" value="GlcNAc"/>
    <property type="match status" value="2"/>
</dbReference>
<keyword evidence="2" id="KW-1133">Transmembrane helix</keyword>
<keyword evidence="5" id="KW-1185">Reference proteome</keyword>
<dbReference type="OrthoDB" id="76265at2759"/>
<feature type="region of interest" description="Disordered" evidence="1">
    <location>
        <begin position="24"/>
        <end position="56"/>
    </location>
</feature>
<dbReference type="PANTHER" id="PTHR34496:SF6">
    <property type="entry name" value="GLYCOSYLTRANSFERASE 2-LIKE DOMAIN-CONTAINING PROTEIN"/>
    <property type="match status" value="1"/>
</dbReference>
<dbReference type="OMA" id="QRTENEM"/>
<dbReference type="Proteomes" id="UP000030745">
    <property type="component" value="Unassembled WGS sequence"/>
</dbReference>
<dbReference type="InterPro" id="IPR021067">
    <property type="entry name" value="Glycosyltransferase"/>
</dbReference>
<feature type="signal peptide" evidence="3">
    <location>
        <begin position="1"/>
        <end position="19"/>
    </location>
</feature>
<evidence type="ECO:0008006" key="6">
    <source>
        <dbReference type="Google" id="ProtNLM"/>
    </source>
</evidence>
<name>A0A067CMZ0_SAPPC</name>
<proteinExistence type="predicted"/>
<keyword evidence="2" id="KW-0472">Membrane</keyword>
<keyword evidence="3" id="KW-0732">Signal</keyword>
<organism evidence="4 5">
    <name type="scientific">Saprolegnia parasitica (strain CBS 223.65)</name>
    <dbReference type="NCBI Taxonomy" id="695850"/>
    <lineage>
        <taxon>Eukaryota</taxon>
        <taxon>Sar</taxon>
        <taxon>Stramenopiles</taxon>
        <taxon>Oomycota</taxon>
        <taxon>Saprolegniomycetes</taxon>
        <taxon>Saprolegniales</taxon>
        <taxon>Saprolegniaceae</taxon>
        <taxon>Saprolegnia</taxon>
    </lineage>
</organism>
<protein>
    <recommendedName>
        <fullName evidence="6">Glycosyltransferase 2-like domain-containing protein</fullName>
    </recommendedName>
</protein>
<evidence type="ECO:0000256" key="2">
    <source>
        <dbReference type="SAM" id="Phobius"/>
    </source>
</evidence>
<reference evidence="4 5" key="1">
    <citation type="journal article" date="2013" name="PLoS Genet.">
        <title>Distinctive expansion of potential virulence genes in the genome of the oomycete fish pathogen Saprolegnia parasitica.</title>
        <authorList>
            <person name="Jiang R.H."/>
            <person name="de Bruijn I."/>
            <person name="Haas B.J."/>
            <person name="Belmonte R."/>
            <person name="Lobach L."/>
            <person name="Christie J."/>
            <person name="van den Ackerveken G."/>
            <person name="Bottin A."/>
            <person name="Bulone V."/>
            <person name="Diaz-Moreno S.M."/>
            <person name="Dumas B."/>
            <person name="Fan L."/>
            <person name="Gaulin E."/>
            <person name="Govers F."/>
            <person name="Grenville-Briggs L.J."/>
            <person name="Horner N.R."/>
            <person name="Levin J.Z."/>
            <person name="Mammella M."/>
            <person name="Meijer H.J."/>
            <person name="Morris P."/>
            <person name="Nusbaum C."/>
            <person name="Oome S."/>
            <person name="Phillips A.J."/>
            <person name="van Rooyen D."/>
            <person name="Rzeszutek E."/>
            <person name="Saraiva M."/>
            <person name="Secombes C.J."/>
            <person name="Seidl M.F."/>
            <person name="Snel B."/>
            <person name="Stassen J.H."/>
            <person name="Sykes S."/>
            <person name="Tripathy S."/>
            <person name="van den Berg H."/>
            <person name="Vega-Arreguin J.C."/>
            <person name="Wawra S."/>
            <person name="Young S.K."/>
            <person name="Zeng Q."/>
            <person name="Dieguez-Uribeondo J."/>
            <person name="Russ C."/>
            <person name="Tyler B.M."/>
            <person name="van West P."/>
        </authorList>
    </citation>
    <scope>NUCLEOTIDE SEQUENCE [LARGE SCALE GENOMIC DNA]</scope>
    <source>
        <strain evidence="4 5">CBS 223.65</strain>
    </source>
</reference>
<sequence>MKLVYLLSVVAALWPATEAGPELSVRDHNKDKTASKRPTIRVPLDPTRQHTPLDPALAHLRPPAPRFPSEYDMFVGLSAFRDGARCGYTIFTGFSRATRPDKLYFGVVDQLLEADLSCIDAYCALAAEAWPELPCKYRDQIRIDSRDAAESRGPTYARHFQQDLVRDEEFCLQLDAHSEFTTQWDTLLVQEWQRTENEMAVLTTYLHNIDSHILSDGTNLGARTAPHICQTTRGGSGNVRNVAADLIYDSEQPQLGALWGAGLSFSKCHAEKRVRIDSHTKWMFDGEEFLRASHLWTHGYDLYSPSTRGLVVYHNYTAVPAKFFELRVDMSTKHLETARANNRVKFLVGVPFVGEIDAEELDVYGWGTVRSFAAYLNYSGLVFEPNVSDKQSCKQLHWVPYEDASPIEALLPGWAPATLAPPTAAVRKPASMRRQNGVLPSVATRQNATESSALPALGFLAFVLAAFVGLVAWPRTHQLKAQ</sequence>
<dbReference type="PANTHER" id="PTHR34496">
    <property type="entry name" value="GLCNAC TRANSFERASE-RELATED"/>
    <property type="match status" value="1"/>
</dbReference>
<dbReference type="GeneID" id="24129477"/>
<feature type="chain" id="PRO_5001634741" description="Glycosyltransferase 2-like domain-containing protein" evidence="3">
    <location>
        <begin position="20"/>
        <end position="482"/>
    </location>
</feature>
<dbReference type="RefSeq" id="XP_012201363.1">
    <property type="nucleotide sequence ID" value="XM_012345973.1"/>
</dbReference>
<evidence type="ECO:0000313" key="4">
    <source>
        <dbReference type="EMBL" id="KDO27906.1"/>
    </source>
</evidence>
<evidence type="ECO:0000256" key="3">
    <source>
        <dbReference type="SAM" id="SignalP"/>
    </source>
</evidence>
<dbReference type="STRING" id="695850.A0A067CMZ0"/>
<dbReference type="VEuPathDB" id="FungiDB:SPRG_07179"/>
<evidence type="ECO:0000256" key="1">
    <source>
        <dbReference type="SAM" id="MobiDB-lite"/>
    </source>
</evidence>
<evidence type="ECO:0000313" key="5">
    <source>
        <dbReference type="Proteomes" id="UP000030745"/>
    </source>
</evidence>
<dbReference type="KEGG" id="spar:SPRG_07179"/>
<accession>A0A067CMZ0</accession>
<keyword evidence="2" id="KW-0812">Transmembrane</keyword>
<feature type="compositionally biased region" description="Basic and acidic residues" evidence="1">
    <location>
        <begin position="24"/>
        <end position="34"/>
    </location>
</feature>
<gene>
    <name evidence="4" type="ORF">SPRG_07179</name>
</gene>
<feature type="transmembrane region" description="Helical" evidence="2">
    <location>
        <begin position="453"/>
        <end position="473"/>
    </location>
</feature>